<evidence type="ECO:0000256" key="1">
    <source>
        <dbReference type="SAM" id="Phobius"/>
    </source>
</evidence>
<feature type="chain" id="PRO_5031192127" evidence="2">
    <location>
        <begin position="33"/>
        <end position="230"/>
    </location>
</feature>
<evidence type="ECO:0000313" key="3">
    <source>
        <dbReference type="EMBL" id="CAD8468560.1"/>
    </source>
</evidence>
<keyword evidence="2" id="KW-0732">Signal</keyword>
<gene>
    <name evidence="3" type="ORF">HPHI1048_LOCUS1979</name>
</gene>
<keyword evidence="1" id="KW-0472">Membrane</keyword>
<name>A0A7S0DXR1_9CRYP</name>
<feature type="transmembrane region" description="Helical" evidence="1">
    <location>
        <begin position="121"/>
        <end position="140"/>
    </location>
</feature>
<proteinExistence type="predicted"/>
<dbReference type="EMBL" id="HBEO01002789">
    <property type="protein sequence ID" value="CAD8468560.1"/>
    <property type="molecule type" value="Transcribed_RNA"/>
</dbReference>
<organism evidence="3">
    <name type="scientific">Hanusia phi</name>
    <dbReference type="NCBI Taxonomy" id="3032"/>
    <lineage>
        <taxon>Eukaryota</taxon>
        <taxon>Cryptophyceae</taxon>
        <taxon>Pyrenomonadales</taxon>
        <taxon>Geminigeraceae</taxon>
        <taxon>Hanusia</taxon>
    </lineage>
</organism>
<sequence>MRQGTWSLYLAAPSGLLLLVVTLLATMHTAETQDTYSCCGSVCRTNSLQFCQGVPSCWAWTKGECCRGGCSCRWKTGNLICKVDKKSGEKKDCKVDNSTRDYDGCIDYSDQTRQENSRSSLLFYIIPGAAIIAGAFYLFFMQRNIRRYTTQRRPTRLSRASMTSRRSEYFSANLPEILLQALTAPVRREQIWDESIPPIPFDLYVSGMVLSMQFPVGEGSVRGTEQVQDT</sequence>
<dbReference type="AlphaFoldDB" id="A0A7S0DXR1"/>
<keyword evidence="1" id="KW-0812">Transmembrane</keyword>
<accession>A0A7S0DXR1</accession>
<reference evidence="3" key="1">
    <citation type="submission" date="2021-01" db="EMBL/GenBank/DDBJ databases">
        <authorList>
            <person name="Corre E."/>
            <person name="Pelletier E."/>
            <person name="Niang G."/>
            <person name="Scheremetjew M."/>
            <person name="Finn R."/>
            <person name="Kale V."/>
            <person name="Holt S."/>
            <person name="Cochrane G."/>
            <person name="Meng A."/>
            <person name="Brown T."/>
            <person name="Cohen L."/>
        </authorList>
    </citation>
    <scope>NUCLEOTIDE SEQUENCE</scope>
    <source>
        <strain evidence="3">CCMP325</strain>
    </source>
</reference>
<feature type="signal peptide" evidence="2">
    <location>
        <begin position="1"/>
        <end position="32"/>
    </location>
</feature>
<protein>
    <submittedName>
        <fullName evidence="3">Uncharacterized protein</fullName>
    </submittedName>
</protein>
<keyword evidence="1" id="KW-1133">Transmembrane helix</keyword>
<evidence type="ECO:0000256" key="2">
    <source>
        <dbReference type="SAM" id="SignalP"/>
    </source>
</evidence>